<sequence length="203" mass="22675">ILDDIGTDRVNDKGQSKGRTCKGSGQSVKAVWDERMHAIFVRICLEQKIAGNKPSNTLNKLGYDNLEREFFKESGTHYIRSQLKNHWDSTRRDWQIWKALGKQTGIGWDETWPGAKKFATAPLAHERDLDSLFLEGAALGEDTYIPSSGVIPPDLDIDEDIAANIDDEPISFDGSCGTKSPIERGGREGSQEQSTNKKRILLK</sequence>
<feature type="region of interest" description="Disordered" evidence="1">
    <location>
        <begin position="167"/>
        <end position="203"/>
    </location>
</feature>
<gene>
    <name evidence="3" type="ORF">Taro_022333</name>
</gene>
<evidence type="ECO:0000259" key="2">
    <source>
        <dbReference type="Pfam" id="PF12776"/>
    </source>
</evidence>
<reference evidence="3" key="1">
    <citation type="submission" date="2017-07" db="EMBL/GenBank/DDBJ databases">
        <title>Taro Niue Genome Assembly and Annotation.</title>
        <authorList>
            <person name="Atibalentja N."/>
            <person name="Keating K."/>
            <person name="Fields C.J."/>
        </authorList>
    </citation>
    <scope>NUCLEOTIDE SEQUENCE</scope>
    <source>
        <strain evidence="3">Niue_2</strain>
        <tissue evidence="3">Leaf</tissue>
    </source>
</reference>
<dbReference type="InterPro" id="IPR024752">
    <property type="entry name" value="Myb/SANT-like_dom"/>
</dbReference>
<accession>A0A843V525</accession>
<keyword evidence="4" id="KW-1185">Reference proteome</keyword>
<feature type="non-terminal residue" evidence="3">
    <location>
        <position position="1"/>
    </location>
</feature>
<evidence type="ECO:0000313" key="3">
    <source>
        <dbReference type="EMBL" id="MQL89757.1"/>
    </source>
</evidence>
<evidence type="ECO:0000256" key="1">
    <source>
        <dbReference type="SAM" id="MobiDB-lite"/>
    </source>
</evidence>
<name>A0A843V525_COLES</name>
<proteinExistence type="predicted"/>
<protein>
    <recommendedName>
        <fullName evidence="2">Myb/SANT-like domain-containing protein</fullName>
    </recommendedName>
</protein>
<dbReference type="OrthoDB" id="683049at2759"/>
<feature type="compositionally biased region" description="Basic and acidic residues" evidence="1">
    <location>
        <begin position="181"/>
        <end position="190"/>
    </location>
</feature>
<dbReference type="EMBL" id="NMUH01001175">
    <property type="protein sequence ID" value="MQL89757.1"/>
    <property type="molecule type" value="Genomic_DNA"/>
</dbReference>
<evidence type="ECO:0000313" key="4">
    <source>
        <dbReference type="Proteomes" id="UP000652761"/>
    </source>
</evidence>
<feature type="domain" description="Myb/SANT-like" evidence="2">
    <location>
        <begin position="32"/>
        <end position="111"/>
    </location>
</feature>
<dbReference type="Pfam" id="PF12776">
    <property type="entry name" value="Myb_DNA-bind_3"/>
    <property type="match status" value="1"/>
</dbReference>
<dbReference type="Proteomes" id="UP000652761">
    <property type="component" value="Unassembled WGS sequence"/>
</dbReference>
<dbReference type="AlphaFoldDB" id="A0A843V525"/>
<organism evidence="3 4">
    <name type="scientific">Colocasia esculenta</name>
    <name type="common">Wild taro</name>
    <name type="synonym">Arum esculentum</name>
    <dbReference type="NCBI Taxonomy" id="4460"/>
    <lineage>
        <taxon>Eukaryota</taxon>
        <taxon>Viridiplantae</taxon>
        <taxon>Streptophyta</taxon>
        <taxon>Embryophyta</taxon>
        <taxon>Tracheophyta</taxon>
        <taxon>Spermatophyta</taxon>
        <taxon>Magnoliopsida</taxon>
        <taxon>Liliopsida</taxon>
        <taxon>Araceae</taxon>
        <taxon>Aroideae</taxon>
        <taxon>Colocasieae</taxon>
        <taxon>Colocasia</taxon>
    </lineage>
</organism>
<feature type="compositionally biased region" description="Basic and acidic residues" evidence="1">
    <location>
        <begin position="1"/>
        <end position="15"/>
    </location>
</feature>
<dbReference type="PANTHER" id="PTHR47851:SF1">
    <property type="entry name" value="OS06G0588700 PROTEIN"/>
    <property type="match status" value="1"/>
</dbReference>
<feature type="region of interest" description="Disordered" evidence="1">
    <location>
        <begin position="1"/>
        <end position="24"/>
    </location>
</feature>
<comment type="caution">
    <text evidence="3">The sequence shown here is derived from an EMBL/GenBank/DDBJ whole genome shotgun (WGS) entry which is preliminary data.</text>
</comment>
<dbReference type="PANTHER" id="PTHR47851">
    <property type="entry name" value="OS06G0588700 PROTEIN-RELATED"/>
    <property type="match status" value="1"/>
</dbReference>